<dbReference type="KEGG" id="nneo:PQG83_20495"/>
<comment type="similarity">
    <text evidence="1 2">Belongs to the RTX toxin acyltransferase family.</text>
</comment>
<proteinExistence type="inferred from homology"/>
<accession>A0AA96GGR0</accession>
<comment type="function">
    <text evidence="2">Involved in fatty acylation of protoxin at internal lysine residues, thereby converting it to the active toxin.</text>
</comment>
<dbReference type="GO" id="GO:0009404">
    <property type="term" value="P:toxin metabolic process"/>
    <property type="evidence" value="ECO:0007669"/>
    <property type="project" value="UniProtKB-UniRule"/>
</dbReference>
<feature type="compositionally biased region" description="Polar residues" evidence="3">
    <location>
        <begin position="21"/>
        <end position="43"/>
    </location>
</feature>
<dbReference type="GO" id="GO:0016746">
    <property type="term" value="F:acyltransferase activity"/>
    <property type="evidence" value="ECO:0007669"/>
    <property type="project" value="UniProtKB-UniRule"/>
</dbReference>
<evidence type="ECO:0000256" key="1">
    <source>
        <dbReference type="ARBA" id="ARBA00005686"/>
    </source>
</evidence>
<dbReference type="EMBL" id="CP116968">
    <property type="protein sequence ID" value="WNM62094.1"/>
    <property type="molecule type" value="Genomic_DNA"/>
</dbReference>
<keyword evidence="2" id="KW-0808">Transferase</keyword>
<keyword evidence="2" id="KW-0963">Cytoplasm</keyword>
<evidence type="ECO:0000256" key="2">
    <source>
        <dbReference type="RuleBase" id="RU368102"/>
    </source>
</evidence>
<protein>
    <recommendedName>
        <fullName evidence="2">RTX toxin-activating lysine-acyltransferase</fullName>
        <ecNumber evidence="2">2.3.1.-</ecNumber>
    </recommendedName>
</protein>
<dbReference type="GO" id="GO:0005737">
    <property type="term" value="C:cytoplasm"/>
    <property type="evidence" value="ECO:0007669"/>
    <property type="project" value="UniProtKB-SubCell"/>
</dbReference>
<dbReference type="InterPro" id="IPR003996">
    <property type="entry name" value="RTX_toxin-activating_protC_bac"/>
</dbReference>
<sequence length="197" mass="21557">MMTHMQSEAPFNAESQLAGSEGALNQNHGTGQLTNNGSTSNPSAMDPSQRARVATATFGEIVALLCFSPVFKHLSLADLEWLVIPALATNQVTVVRGKVKDQNELMVPIGLALWAHVSEDVDKKLEGQQKAHIPFRLAPQDWKSGEIPWLLAVLAPKEISLGLVKKLEDSVFKDKQYKRYALMSDRAHSVQTSPTPS</sequence>
<keyword evidence="5" id="KW-1185">Reference proteome</keyword>
<evidence type="ECO:0000313" key="5">
    <source>
        <dbReference type="Proteomes" id="UP001302494"/>
    </source>
</evidence>
<gene>
    <name evidence="4" type="ORF">PQG83_20495</name>
</gene>
<dbReference type="Proteomes" id="UP001302494">
    <property type="component" value="Chromosome"/>
</dbReference>
<organism evidence="4 5">
    <name type="scientific">Candidatus Nitrospira neomarina</name>
    <dbReference type="NCBI Taxonomy" id="3020899"/>
    <lineage>
        <taxon>Bacteria</taxon>
        <taxon>Pseudomonadati</taxon>
        <taxon>Nitrospirota</taxon>
        <taxon>Nitrospiria</taxon>
        <taxon>Nitrospirales</taxon>
        <taxon>Nitrospiraceae</taxon>
        <taxon>Nitrospira</taxon>
    </lineage>
</organism>
<reference evidence="4 5" key="1">
    <citation type="submission" date="2023-01" db="EMBL/GenBank/DDBJ databases">
        <title>Cultivation and genomic characterization of new, ubiquitous marine nitrite-oxidizing bacteria from the Nitrospirales.</title>
        <authorList>
            <person name="Mueller A.J."/>
            <person name="Daebeler A."/>
            <person name="Herbold C.W."/>
            <person name="Kirkegaard R.H."/>
            <person name="Daims H."/>
        </authorList>
    </citation>
    <scope>NUCLEOTIDE SEQUENCE [LARGE SCALE GENOMIC DNA]</scope>
    <source>
        <strain evidence="4 5">DK</strain>
    </source>
</reference>
<dbReference type="GO" id="GO:0031640">
    <property type="term" value="P:killing of cells of another organism"/>
    <property type="evidence" value="ECO:0007669"/>
    <property type="project" value="UniProtKB-KW"/>
</dbReference>
<comment type="subcellular location">
    <subcellularLocation>
        <location evidence="2">Cytoplasm</location>
    </subcellularLocation>
</comment>
<dbReference type="EC" id="2.3.1.-" evidence="2"/>
<name>A0AA96GGR0_9BACT</name>
<dbReference type="Pfam" id="PF02794">
    <property type="entry name" value="HlyC"/>
    <property type="match status" value="1"/>
</dbReference>
<dbReference type="RefSeq" id="WP_312745089.1">
    <property type="nucleotide sequence ID" value="NZ_CP116968.1"/>
</dbReference>
<dbReference type="AlphaFoldDB" id="A0AA96GGR0"/>
<evidence type="ECO:0000313" key="4">
    <source>
        <dbReference type="EMBL" id="WNM62094.1"/>
    </source>
</evidence>
<evidence type="ECO:0000256" key="3">
    <source>
        <dbReference type="SAM" id="MobiDB-lite"/>
    </source>
</evidence>
<feature type="region of interest" description="Disordered" evidence="3">
    <location>
        <begin position="21"/>
        <end position="49"/>
    </location>
</feature>
<keyword evidence="2" id="KW-0204">Cytolysis</keyword>
<keyword evidence="2" id="KW-0012">Acyltransferase</keyword>